<feature type="compositionally biased region" description="Basic and acidic residues" evidence="1">
    <location>
        <begin position="50"/>
        <end position="59"/>
    </location>
</feature>
<organism evidence="2 3">
    <name type="scientific">Cinnamomum micranthum f. kanehirae</name>
    <dbReference type="NCBI Taxonomy" id="337451"/>
    <lineage>
        <taxon>Eukaryota</taxon>
        <taxon>Viridiplantae</taxon>
        <taxon>Streptophyta</taxon>
        <taxon>Embryophyta</taxon>
        <taxon>Tracheophyta</taxon>
        <taxon>Spermatophyta</taxon>
        <taxon>Magnoliopsida</taxon>
        <taxon>Magnoliidae</taxon>
        <taxon>Laurales</taxon>
        <taxon>Lauraceae</taxon>
        <taxon>Cinnamomum</taxon>
    </lineage>
</organism>
<dbReference type="AlphaFoldDB" id="A0A3S3R9I2"/>
<reference evidence="2 3" key="1">
    <citation type="journal article" date="2019" name="Nat. Plants">
        <title>Stout camphor tree genome fills gaps in understanding of flowering plant genome evolution.</title>
        <authorList>
            <person name="Chaw S.M."/>
            <person name="Liu Y.C."/>
            <person name="Wu Y.W."/>
            <person name="Wang H.Y."/>
            <person name="Lin C.I."/>
            <person name="Wu C.S."/>
            <person name="Ke H.M."/>
            <person name="Chang L.Y."/>
            <person name="Hsu C.Y."/>
            <person name="Yang H.T."/>
            <person name="Sudianto E."/>
            <person name="Hsu M.H."/>
            <person name="Wu K.P."/>
            <person name="Wang L.N."/>
            <person name="Leebens-Mack J.H."/>
            <person name="Tsai I.J."/>
        </authorList>
    </citation>
    <scope>NUCLEOTIDE SEQUENCE [LARGE SCALE GENOMIC DNA]</scope>
    <source>
        <strain evidence="3">cv. Chaw 1501</strain>
        <tissue evidence="2">Young leaves</tissue>
    </source>
</reference>
<protein>
    <submittedName>
        <fullName evidence="2">Uncharacterized protein</fullName>
    </submittedName>
</protein>
<accession>A0A3S3R9I2</accession>
<evidence type="ECO:0000313" key="2">
    <source>
        <dbReference type="EMBL" id="RWR96482.1"/>
    </source>
</evidence>
<proteinExistence type="predicted"/>
<feature type="region of interest" description="Disordered" evidence="1">
    <location>
        <begin position="92"/>
        <end position="115"/>
    </location>
</feature>
<evidence type="ECO:0000313" key="3">
    <source>
        <dbReference type="Proteomes" id="UP000283530"/>
    </source>
</evidence>
<gene>
    <name evidence="2" type="ORF">CKAN_02587200</name>
</gene>
<sequence>MQNPHVAKQPTYLSREHHTLSYLTALHRQEHVIVPRKAMTYSGASGGKNPNEKGMKSESLKNREFNLKWQELTVFCMNKETCFGTSMVEGKERMEKRDERRGNEKFGNKDDNEKNIYKKKIPSAQPTGTVHDISKKAEKPALEPLWLKARRGWRREKRGGNEKFGNTDDNEKNMYKNILQKSPDGVHLCQSPMSCFSFIQLHNAIEISDVPGTNPVILIDEHRWWRILKSSLRSSNKLSFLRTVPRKAMTYSGASGGKNPNEKGIKSESFMKNREFEVVKQLTVLRMNKETCFGTSLVEGKGRMEKREYRRRNKKFENKEDNENIYIRRIQHAFAESTEAFQ</sequence>
<feature type="region of interest" description="Disordered" evidence="1">
    <location>
        <begin position="40"/>
        <end position="59"/>
    </location>
</feature>
<evidence type="ECO:0000256" key="1">
    <source>
        <dbReference type="SAM" id="MobiDB-lite"/>
    </source>
</evidence>
<dbReference type="EMBL" id="QPKB01000012">
    <property type="protein sequence ID" value="RWR96482.1"/>
    <property type="molecule type" value="Genomic_DNA"/>
</dbReference>
<comment type="caution">
    <text evidence="2">The sequence shown here is derived from an EMBL/GenBank/DDBJ whole genome shotgun (WGS) entry which is preliminary data.</text>
</comment>
<dbReference type="Proteomes" id="UP000283530">
    <property type="component" value="Unassembled WGS sequence"/>
</dbReference>
<name>A0A3S3R9I2_9MAGN</name>
<keyword evidence="3" id="KW-1185">Reference proteome</keyword>